<dbReference type="AlphaFoldDB" id="K3VZI8"/>
<feature type="region of interest" description="Disordered" evidence="1">
    <location>
        <begin position="1"/>
        <end position="44"/>
    </location>
</feature>
<protein>
    <submittedName>
        <fullName evidence="2">Uncharacterized protein</fullName>
    </submittedName>
</protein>
<gene>
    <name evidence="2" type="ORF">FPSE_07356</name>
</gene>
<dbReference type="Proteomes" id="UP000007978">
    <property type="component" value="Chromosome 4"/>
</dbReference>
<feature type="region of interest" description="Disordered" evidence="1">
    <location>
        <begin position="90"/>
        <end position="112"/>
    </location>
</feature>
<dbReference type="GeneID" id="20365974"/>
<evidence type="ECO:0000256" key="1">
    <source>
        <dbReference type="SAM" id="MobiDB-lite"/>
    </source>
</evidence>
<dbReference type="KEGG" id="fpu:FPSE_07356"/>
<evidence type="ECO:0000313" key="3">
    <source>
        <dbReference type="Proteomes" id="UP000007978"/>
    </source>
</evidence>
<feature type="compositionally biased region" description="Basic and acidic residues" evidence="1">
    <location>
        <begin position="24"/>
        <end position="44"/>
    </location>
</feature>
<accession>K3VZI8</accession>
<comment type="caution">
    <text evidence="2">The sequence shown here is derived from an EMBL/GenBank/DDBJ whole genome shotgun (WGS) entry which is preliminary data.</text>
</comment>
<organism evidence="2 3">
    <name type="scientific">Fusarium pseudograminearum (strain CS3096)</name>
    <name type="common">Wheat and barley crown-rot fungus</name>
    <dbReference type="NCBI Taxonomy" id="1028729"/>
    <lineage>
        <taxon>Eukaryota</taxon>
        <taxon>Fungi</taxon>
        <taxon>Dikarya</taxon>
        <taxon>Ascomycota</taxon>
        <taxon>Pezizomycotina</taxon>
        <taxon>Sordariomycetes</taxon>
        <taxon>Hypocreomycetidae</taxon>
        <taxon>Hypocreales</taxon>
        <taxon>Nectriaceae</taxon>
        <taxon>Fusarium</taxon>
    </lineage>
</organism>
<evidence type="ECO:0000313" key="2">
    <source>
        <dbReference type="EMBL" id="EKJ72475.1"/>
    </source>
</evidence>
<name>K3VZI8_FUSPC</name>
<proteinExistence type="predicted"/>
<dbReference type="OrthoDB" id="5101596at2759"/>
<dbReference type="EMBL" id="AFNW01000192">
    <property type="protein sequence ID" value="EKJ72475.1"/>
    <property type="molecule type" value="Genomic_DNA"/>
</dbReference>
<keyword evidence="3" id="KW-1185">Reference proteome</keyword>
<dbReference type="HOGENOM" id="CLU_171963_0_0_1"/>
<reference evidence="2 3" key="1">
    <citation type="journal article" date="2012" name="PLoS Pathog.">
        <title>Comparative pathogenomics reveals horizontally acquired novel virulence genes in fungi infecting cereal hosts.</title>
        <authorList>
            <person name="Gardiner D.M."/>
            <person name="McDonald M.C."/>
            <person name="Covarelli L."/>
            <person name="Solomon P.S."/>
            <person name="Rusu A.G."/>
            <person name="Marshall M."/>
            <person name="Kazan K."/>
            <person name="Chakraborty S."/>
            <person name="McDonald B.A."/>
            <person name="Manners J.M."/>
        </authorList>
    </citation>
    <scope>NUCLEOTIDE SEQUENCE [LARGE SCALE GENOMIC DNA]</scope>
    <source>
        <strain evidence="2 3">CS3096</strain>
    </source>
</reference>
<dbReference type="RefSeq" id="XP_009258749.1">
    <property type="nucleotide sequence ID" value="XM_009260474.1"/>
</dbReference>
<sequence length="112" mass="12376">MAEQARLQGSKENFQAAYDAAVSQKEDQEKHWKEEKEMAPEDKVSKLTPLTIDHAPGFSAALNQYRGARAAYMDALSAVDEQAAKTWQEKIKQASRRPNGSIDTNALIAPDA</sequence>